<dbReference type="PANTHER" id="PTHR11941:SF75">
    <property type="entry name" value="ENOYL-COA HYDRATASE_ISOMERASE FAMILY PROTEIN"/>
    <property type="match status" value="1"/>
</dbReference>
<name>A0A371DYD3_9APHY</name>
<dbReference type="STRING" id="139420.A0A371DYD3"/>
<keyword evidence="4" id="KW-1185">Reference proteome</keyword>
<comment type="similarity">
    <text evidence="1 2">Belongs to the enoyl-CoA hydratase/isomerase family.</text>
</comment>
<dbReference type="AlphaFoldDB" id="A0A371DYD3"/>
<dbReference type="PROSITE" id="PS00166">
    <property type="entry name" value="ENOYL_COA_HYDRATASE"/>
    <property type="match status" value="1"/>
</dbReference>
<evidence type="ECO:0000256" key="1">
    <source>
        <dbReference type="ARBA" id="ARBA00005254"/>
    </source>
</evidence>
<dbReference type="SUPFAM" id="SSF52096">
    <property type="entry name" value="ClpP/crotonase"/>
    <property type="match status" value="1"/>
</dbReference>
<dbReference type="PANTHER" id="PTHR11941">
    <property type="entry name" value="ENOYL-COA HYDRATASE-RELATED"/>
    <property type="match status" value="1"/>
</dbReference>
<proteinExistence type="inferred from homology"/>
<dbReference type="OrthoDB" id="1696280at2759"/>
<dbReference type="InterPro" id="IPR029045">
    <property type="entry name" value="ClpP/crotonase-like_dom_sf"/>
</dbReference>
<dbReference type="InterPro" id="IPR001753">
    <property type="entry name" value="Enoyl-CoA_hydra/iso"/>
</dbReference>
<sequence>MSYPVSYPANNPLVTVTNPSPAVWVIEIHNGTDNRLTDVLITQALKPALDTVERHWRENWRSGQAKKDESLCKGSLILVGNTKQDKFFSNGLDWAGATKDPSFKTNFFPVTFNPLLYRLLTFPIPTIAAVNGHSFAAGMVLAMACDYRVMTDGSKRNAWMCMNEIHFGAAIPNSLIAVLKAKASNSTTLRKIVLEGHRFTPQEALSLGLVDHIVNGNSEAILTAAQTLAEKVGPIAKSGAWGVNKRELYRDAIESLSRDVQLIDVLADDAAAKARL</sequence>
<dbReference type="CDD" id="cd06558">
    <property type="entry name" value="crotonase-like"/>
    <property type="match status" value="1"/>
</dbReference>
<dbReference type="GO" id="GO:0005777">
    <property type="term" value="C:peroxisome"/>
    <property type="evidence" value="ECO:0007669"/>
    <property type="project" value="TreeGrafter"/>
</dbReference>
<dbReference type="Proteomes" id="UP000256964">
    <property type="component" value="Unassembled WGS sequence"/>
</dbReference>
<accession>A0A371DYD3</accession>
<evidence type="ECO:0000313" key="4">
    <source>
        <dbReference type="Proteomes" id="UP000256964"/>
    </source>
</evidence>
<reference evidence="3 4" key="1">
    <citation type="journal article" date="2018" name="Biotechnol. Biofuels">
        <title>Integrative visual omics of the white-rot fungus Polyporus brumalis exposes the biotechnological potential of its oxidative enzymes for delignifying raw plant biomass.</title>
        <authorList>
            <person name="Miyauchi S."/>
            <person name="Rancon A."/>
            <person name="Drula E."/>
            <person name="Hage H."/>
            <person name="Chaduli D."/>
            <person name="Favel A."/>
            <person name="Grisel S."/>
            <person name="Henrissat B."/>
            <person name="Herpoel-Gimbert I."/>
            <person name="Ruiz-Duenas F.J."/>
            <person name="Chevret D."/>
            <person name="Hainaut M."/>
            <person name="Lin J."/>
            <person name="Wang M."/>
            <person name="Pangilinan J."/>
            <person name="Lipzen A."/>
            <person name="Lesage-Meessen L."/>
            <person name="Navarro D."/>
            <person name="Riley R."/>
            <person name="Grigoriev I.V."/>
            <person name="Zhou S."/>
            <person name="Raouche S."/>
            <person name="Rosso M.N."/>
        </authorList>
    </citation>
    <scope>NUCLEOTIDE SEQUENCE [LARGE SCALE GENOMIC DNA]</scope>
    <source>
        <strain evidence="3 4">BRFM 1820</strain>
    </source>
</reference>
<dbReference type="EMBL" id="KZ857379">
    <property type="protein sequence ID" value="RDX57524.1"/>
    <property type="molecule type" value="Genomic_DNA"/>
</dbReference>
<dbReference type="GO" id="GO:0004165">
    <property type="term" value="F:delta(3)-delta(2)-enoyl-CoA isomerase activity"/>
    <property type="evidence" value="ECO:0007669"/>
    <property type="project" value="TreeGrafter"/>
</dbReference>
<dbReference type="Pfam" id="PF00378">
    <property type="entry name" value="ECH_1"/>
    <property type="match status" value="1"/>
</dbReference>
<organism evidence="3 4">
    <name type="scientific">Lentinus brumalis</name>
    <dbReference type="NCBI Taxonomy" id="2498619"/>
    <lineage>
        <taxon>Eukaryota</taxon>
        <taxon>Fungi</taxon>
        <taxon>Dikarya</taxon>
        <taxon>Basidiomycota</taxon>
        <taxon>Agaricomycotina</taxon>
        <taxon>Agaricomycetes</taxon>
        <taxon>Polyporales</taxon>
        <taxon>Polyporaceae</taxon>
        <taxon>Lentinus</taxon>
    </lineage>
</organism>
<dbReference type="InterPro" id="IPR018376">
    <property type="entry name" value="Enoyl-CoA_hyd/isom_CS"/>
</dbReference>
<dbReference type="Gene3D" id="3.90.226.10">
    <property type="entry name" value="2-enoyl-CoA Hydratase, Chain A, domain 1"/>
    <property type="match status" value="1"/>
</dbReference>
<gene>
    <name evidence="3" type="ORF">OH76DRAFT_49356</name>
</gene>
<dbReference type="GO" id="GO:0006635">
    <property type="term" value="P:fatty acid beta-oxidation"/>
    <property type="evidence" value="ECO:0007669"/>
    <property type="project" value="TreeGrafter"/>
</dbReference>
<evidence type="ECO:0000313" key="3">
    <source>
        <dbReference type="EMBL" id="RDX57524.1"/>
    </source>
</evidence>
<protein>
    <submittedName>
        <fullName evidence="3">ClpP/crotonase</fullName>
    </submittedName>
</protein>
<evidence type="ECO:0000256" key="2">
    <source>
        <dbReference type="RuleBase" id="RU003707"/>
    </source>
</evidence>